<protein>
    <recommendedName>
        <fullName evidence="3">Tetratricopeptide repeat protein</fullName>
    </recommendedName>
</protein>
<evidence type="ECO:0000313" key="1">
    <source>
        <dbReference type="EMBL" id="KFE71404.1"/>
    </source>
</evidence>
<dbReference type="AlphaFoldDB" id="A0A085WUP1"/>
<gene>
    <name evidence="1" type="ORF">DB31_3534</name>
</gene>
<dbReference type="Proteomes" id="UP000028725">
    <property type="component" value="Unassembled WGS sequence"/>
</dbReference>
<reference evidence="1 2" key="1">
    <citation type="submission" date="2014-04" db="EMBL/GenBank/DDBJ databases">
        <title>Genome assembly of Hyalangium minutum DSM 14724.</title>
        <authorList>
            <person name="Sharma G."/>
            <person name="Subramanian S."/>
        </authorList>
    </citation>
    <scope>NUCLEOTIDE SEQUENCE [LARGE SCALE GENOMIC DNA]</scope>
    <source>
        <strain evidence="1 2">DSM 14724</strain>
    </source>
</reference>
<evidence type="ECO:0008006" key="3">
    <source>
        <dbReference type="Google" id="ProtNLM"/>
    </source>
</evidence>
<dbReference type="InterPro" id="IPR011990">
    <property type="entry name" value="TPR-like_helical_dom_sf"/>
</dbReference>
<proteinExistence type="predicted"/>
<keyword evidence="2" id="KW-1185">Reference proteome</keyword>
<name>A0A085WUP1_9BACT</name>
<sequence>MLALLALSATGASLTEAQQAFAEGRYEGAEQLALQAAKPPQEGAALYLVGLARFRSGRPADALEALEAAGKAQDAPERAPWNFNRGACLYELGRFEEAEQAFLQAAADESLSRVAWVNAGFAALDAGFPERAAQWAARAKAGAAERELALVEELLSEVAHAKGATVSAGDESYRQGLTSFDAGRFEEARTHFLEAAKWEGSSGRARLMAGASAYRTGDRVAAREDIVTALALRLEPRDREVARDYLDRLSYGLRSSGQGLGASVGAGVGYDSNVLQVGVAARDGSLGSRTLDTASQFVEVGLGLVARLRLSDTVFSELSYGGSQRAYTESSASDYSLQLHRAGAAVEWDAVRRLRLGASANGEVYFTGISAFRGLQASATGSVWVALDENELTSTRLDASFSRKVGLASEFSYLTGRRLDATLSQDLRLRKFLLTGWYRYREDRIGTLMQSASSGGSGLLQEYVIPFAWAGHATGASARWELGEGFEASLYAGLEWRRYLSESFLRVQLLDGSEQEWGHRQRRDTRLVLGPALSAQLGKHLQLSVRYDFLSNDSNVDTRLADPADACEAPDYVCHRYDYTNGNYQKHQPMLELSGTW</sequence>
<dbReference type="RefSeq" id="WP_044183352.1">
    <property type="nucleotide sequence ID" value="NZ_JMCB01000002.1"/>
</dbReference>
<accession>A0A085WUP1</accession>
<comment type="caution">
    <text evidence="1">The sequence shown here is derived from an EMBL/GenBank/DDBJ whole genome shotgun (WGS) entry which is preliminary data.</text>
</comment>
<dbReference type="Gene3D" id="1.25.40.10">
    <property type="entry name" value="Tetratricopeptide repeat domain"/>
    <property type="match status" value="2"/>
</dbReference>
<dbReference type="SUPFAM" id="SSF48452">
    <property type="entry name" value="TPR-like"/>
    <property type="match status" value="2"/>
</dbReference>
<dbReference type="STRING" id="394096.DB31_3534"/>
<dbReference type="EMBL" id="JMCB01000002">
    <property type="protein sequence ID" value="KFE71404.1"/>
    <property type="molecule type" value="Genomic_DNA"/>
</dbReference>
<organism evidence="1 2">
    <name type="scientific">Hyalangium minutum</name>
    <dbReference type="NCBI Taxonomy" id="394096"/>
    <lineage>
        <taxon>Bacteria</taxon>
        <taxon>Pseudomonadati</taxon>
        <taxon>Myxococcota</taxon>
        <taxon>Myxococcia</taxon>
        <taxon>Myxococcales</taxon>
        <taxon>Cystobacterineae</taxon>
        <taxon>Archangiaceae</taxon>
        <taxon>Hyalangium</taxon>
    </lineage>
</organism>
<evidence type="ECO:0000313" key="2">
    <source>
        <dbReference type="Proteomes" id="UP000028725"/>
    </source>
</evidence>